<proteinExistence type="predicted"/>
<dbReference type="AlphaFoldDB" id="A0ABD6C5N3"/>
<dbReference type="PANTHER" id="PTHR10357">
    <property type="entry name" value="ALPHA-AMYLASE FAMILY MEMBER"/>
    <property type="match status" value="1"/>
</dbReference>
<dbReference type="GO" id="GO:0004556">
    <property type="term" value="F:alpha-amylase activity"/>
    <property type="evidence" value="ECO:0007669"/>
    <property type="project" value="UniProtKB-EC"/>
</dbReference>
<dbReference type="RefSeq" id="WP_256418596.1">
    <property type="nucleotide sequence ID" value="NZ_JANHDL010000007.1"/>
</dbReference>
<feature type="domain" description="Glycosyl hydrolase family 13 catalytic" evidence="2">
    <location>
        <begin position="308"/>
        <end position="624"/>
    </location>
</feature>
<evidence type="ECO:0000313" key="4">
    <source>
        <dbReference type="Proteomes" id="UP001597185"/>
    </source>
</evidence>
<organism evidence="3 4">
    <name type="scientific">Halorubrum laminariae</name>
    <dbReference type="NCBI Taxonomy" id="1433523"/>
    <lineage>
        <taxon>Archaea</taxon>
        <taxon>Methanobacteriati</taxon>
        <taxon>Methanobacteriota</taxon>
        <taxon>Stenosarchaea group</taxon>
        <taxon>Halobacteria</taxon>
        <taxon>Halobacteriales</taxon>
        <taxon>Haloferacaceae</taxon>
        <taxon>Halorubrum</taxon>
    </lineage>
</organism>
<dbReference type="EC" id="3.2.1.1" evidence="3"/>
<feature type="region of interest" description="Disordered" evidence="1">
    <location>
        <begin position="1"/>
        <end position="67"/>
    </location>
</feature>
<dbReference type="InterPro" id="IPR013780">
    <property type="entry name" value="Glyco_hydro_b"/>
</dbReference>
<dbReference type="Proteomes" id="UP001597185">
    <property type="component" value="Unassembled WGS sequence"/>
</dbReference>
<protein>
    <submittedName>
        <fullName evidence="3">Alpha-amylase MalA</fullName>
        <ecNumber evidence="3">3.2.1.1</ecNumber>
    </submittedName>
</protein>
<keyword evidence="3" id="KW-0326">Glycosidase</keyword>
<dbReference type="Gene3D" id="2.60.40.1180">
    <property type="entry name" value="Golgi alpha-mannosidase II"/>
    <property type="match status" value="1"/>
</dbReference>
<keyword evidence="4" id="KW-1185">Reference proteome</keyword>
<dbReference type="Pfam" id="PF00128">
    <property type="entry name" value="Alpha-amylase"/>
    <property type="match status" value="1"/>
</dbReference>
<dbReference type="InterPro" id="IPR017853">
    <property type="entry name" value="GH"/>
</dbReference>
<evidence type="ECO:0000259" key="2">
    <source>
        <dbReference type="SMART" id="SM00642"/>
    </source>
</evidence>
<dbReference type="NCBIfam" id="NF041321">
    <property type="entry name" value="Alpha-amyl_MalA_Halo"/>
    <property type="match status" value="1"/>
</dbReference>
<feature type="compositionally biased region" description="Basic and acidic residues" evidence="1">
    <location>
        <begin position="34"/>
        <end position="48"/>
    </location>
</feature>
<keyword evidence="3" id="KW-0378">Hydrolase</keyword>
<comment type="caution">
    <text evidence="3">The sequence shown here is derived from an EMBL/GenBank/DDBJ whole genome shotgun (WGS) entry which is preliminary data.</text>
</comment>
<dbReference type="EMBL" id="JBHUDB010000027">
    <property type="protein sequence ID" value="MFD1572466.1"/>
    <property type="molecule type" value="Genomic_DNA"/>
</dbReference>
<evidence type="ECO:0000256" key="1">
    <source>
        <dbReference type="SAM" id="MobiDB-lite"/>
    </source>
</evidence>
<evidence type="ECO:0000313" key="3">
    <source>
        <dbReference type="EMBL" id="MFD1572466.1"/>
    </source>
</evidence>
<dbReference type="PANTHER" id="PTHR10357:SF179">
    <property type="entry name" value="NEUTRAL AND BASIC AMINO ACID TRANSPORT PROTEIN RBAT"/>
    <property type="match status" value="1"/>
</dbReference>
<sequence length="729" mass="80009">MTQQGDPHTGAPRVGQHHPGPPRFLSTGETTELAPRDPDPDASYRWRVADAPPDSDATVGEGPVTEFTPDVPGRFLIGLDAPDGDHRLTVRAFAAEYAGVDVAGGSGTAIRDRDADAGDADAISYAAHREREGEGRPRIRLDATVELGDESADVAGESRSGSDRGGGDGSESDAEAAEVVVRATPTPNPESALDAEELAVRFVVDDRDVETAVATGRTNPRDAMRRTDDGRTLRIDAEAVPDRLRVHAVAVAREPGGDPRVSVADAVAVKRTTADAFDGGAFDAEMSTFETVRLNDPPSWAAETTVYEVYVRTFSDTEEGEAFDALAERIPEIADLGVDTVWLTPVLQHDGKPHGYNITDFFDTASDLGDRDDYEALVETAHDHGMRVLFDFVANHTARDHEWFEDAYRNPESPYRDRYEWQESGEPGTYFDWELIANLNHANLHVRRFLLDVIDEWAPLVDGFRCDMAWAVPDAFWRELRDRVKDIDREFLLMDETIPYIPDFHEGMFDVHFDATLYFQLRQVGRGAAPAKSVLDAVAQRAEIGFPDHAGFLQYIENHDETRYRVECGDAAAAAAGAATFVLPGVPMIYAGQEIGQRGRRDAIAWEHAREEVRDRYERLLAAREVHPALGPDGDLDRVDYHVASGDLDERPIAASGDVHPEDVVAFHRSDGDESLIVALNFAPEPASVAVETAHGNRDLVTGESCVVVDGEGRERIRVDEVAVVRAET</sequence>
<dbReference type="Gene3D" id="3.20.20.80">
    <property type="entry name" value="Glycosidases"/>
    <property type="match status" value="1"/>
</dbReference>
<dbReference type="InterPro" id="IPR053556">
    <property type="entry name" value="GH13_alpha-amylase"/>
</dbReference>
<dbReference type="InterPro" id="IPR006047">
    <property type="entry name" value="GH13_cat_dom"/>
</dbReference>
<name>A0ABD6C5N3_9EURY</name>
<dbReference type="SUPFAM" id="SSF51445">
    <property type="entry name" value="(Trans)glycosidases"/>
    <property type="match status" value="1"/>
</dbReference>
<feature type="compositionally biased region" description="Basic and acidic residues" evidence="1">
    <location>
        <begin position="127"/>
        <end position="143"/>
    </location>
</feature>
<dbReference type="SUPFAM" id="SSF51011">
    <property type="entry name" value="Glycosyl hydrolase domain"/>
    <property type="match status" value="1"/>
</dbReference>
<feature type="region of interest" description="Disordered" evidence="1">
    <location>
        <begin position="127"/>
        <end position="177"/>
    </location>
</feature>
<accession>A0ABD6C5N3</accession>
<dbReference type="CDD" id="cd11313">
    <property type="entry name" value="AmyAc_arch_bac_AmyA"/>
    <property type="match status" value="1"/>
</dbReference>
<reference evidence="3 4" key="1">
    <citation type="journal article" date="2019" name="Int. J. Syst. Evol. Microbiol.">
        <title>The Global Catalogue of Microorganisms (GCM) 10K type strain sequencing project: providing services to taxonomists for standard genome sequencing and annotation.</title>
        <authorList>
            <consortium name="The Broad Institute Genomics Platform"/>
            <consortium name="The Broad Institute Genome Sequencing Center for Infectious Disease"/>
            <person name="Wu L."/>
            <person name="Ma J."/>
        </authorList>
    </citation>
    <scope>NUCLEOTIDE SEQUENCE [LARGE SCALE GENOMIC DNA]</scope>
    <source>
        <strain evidence="3 4">CGMCC 1.12689</strain>
    </source>
</reference>
<gene>
    <name evidence="3" type="primary">malA</name>
    <name evidence="3" type="ORF">ACFR9T_18140</name>
</gene>
<dbReference type="SMART" id="SM00642">
    <property type="entry name" value="Aamy"/>
    <property type="match status" value="1"/>
</dbReference>